<dbReference type="PANTHER" id="PTHR45625:SF6">
    <property type="entry name" value="SPLICEOSOME-ASSOCIATED PROTEIN CWC27 HOMOLOG"/>
    <property type="match status" value="1"/>
</dbReference>
<dbReference type="InterPro" id="IPR029000">
    <property type="entry name" value="Cyclophilin-like_dom_sf"/>
</dbReference>
<dbReference type="EMBL" id="JASMQC010000002">
    <property type="protein sequence ID" value="KAK1947681.1"/>
    <property type="molecule type" value="Genomic_DNA"/>
</dbReference>
<evidence type="ECO:0000256" key="1">
    <source>
        <dbReference type="ARBA" id="ARBA00004123"/>
    </source>
</evidence>
<comment type="caution">
    <text evidence="10">The sequence shown here is derived from an EMBL/GenBank/DDBJ whole genome shotgun (WGS) entry which is preliminary data.</text>
</comment>
<dbReference type="InterPro" id="IPR032440">
    <property type="entry name" value="Ribosomal_uS17_N"/>
</dbReference>
<feature type="region of interest" description="Disordered" evidence="8">
    <location>
        <begin position="1337"/>
        <end position="1365"/>
    </location>
</feature>
<evidence type="ECO:0000313" key="11">
    <source>
        <dbReference type="Proteomes" id="UP001259832"/>
    </source>
</evidence>
<organism evidence="10 11">
    <name type="scientific">Phytophthora citrophthora</name>
    <dbReference type="NCBI Taxonomy" id="4793"/>
    <lineage>
        <taxon>Eukaryota</taxon>
        <taxon>Sar</taxon>
        <taxon>Stramenopiles</taxon>
        <taxon>Oomycota</taxon>
        <taxon>Peronosporomycetes</taxon>
        <taxon>Peronosporales</taxon>
        <taxon>Peronosporaceae</taxon>
        <taxon>Phytophthora</taxon>
    </lineage>
</organism>
<dbReference type="InterPro" id="IPR000266">
    <property type="entry name" value="Ribosomal_uS17"/>
</dbReference>
<keyword evidence="4" id="KW-0689">Ribosomal protein</keyword>
<evidence type="ECO:0000256" key="2">
    <source>
        <dbReference type="ARBA" id="ARBA00010254"/>
    </source>
</evidence>
<feature type="compositionally biased region" description="Low complexity" evidence="8">
    <location>
        <begin position="1558"/>
        <end position="1567"/>
    </location>
</feature>
<accession>A0AAD9GZY4</accession>
<dbReference type="PANTHER" id="PTHR45625">
    <property type="entry name" value="PEPTIDYL-PROLYL CIS-TRANS ISOMERASE-RELATED"/>
    <property type="match status" value="1"/>
</dbReference>
<keyword evidence="7" id="KW-0175">Coiled coil</keyword>
<dbReference type="SMART" id="SM00698">
    <property type="entry name" value="MORN"/>
    <property type="match status" value="6"/>
</dbReference>
<dbReference type="InterPro" id="IPR020892">
    <property type="entry name" value="Cyclophilin-type_PPIase_CS"/>
</dbReference>
<feature type="compositionally biased region" description="Basic and acidic residues" evidence="8">
    <location>
        <begin position="1568"/>
        <end position="1577"/>
    </location>
</feature>
<dbReference type="Gene3D" id="2.20.110.10">
    <property type="entry name" value="Histone H3 K4-specific methyltransferase SET7/9 N-terminal domain"/>
    <property type="match status" value="2"/>
</dbReference>
<comment type="subcellular location">
    <subcellularLocation>
        <location evidence="1">Nucleus</location>
    </subcellularLocation>
</comment>
<dbReference type="SUPFAM" id="SSF82185">
    <property type="entry name" value="Histone H3 K4-specific methyltransferase SET7/9 N-terminal domain"/>
    <property type="match status" value="3"/>
</dbReference>
<feature type="domain" description="PPIase cyclophilin-type" evidence="9">
    <location>
        <begin position="1063"/>
        <end position="1212"/>
    </location>
</feature>
<keyword evidence="6" id="KW-0687">Ribonucleoprotein</keyword>
<keyword evidence="3" id="KW-0677">Repeat</keyword>
<dbReference type="InterPro" id="IPR002130">
    <property type="entry name" value="Cyclophilin-type_PPIase_dom"/>
</dbReference>
<dbReference type="InterPro" id="IPR003409">
    <property type="entry name" value="MORN"/>
</dbReference>
<dbReference type="Pfam" id="PF00160">
    <property type="entry name" value="Pro_isomerase"/>
    <property type="match status" value="1"/>
</dbReference>
<dbReference type="Pfam" id="PF02493">
    <property type="entry name" value="MORN"/>
    <property type="match status" value="4"/>
</dbReference>
<dbReference type="GO" id="GO:0005840">
    <property type="term" value="C:ribosome"/>
    <property type="evidence" value="ECO:0007669"/>
    <property type="project" value="UniProtKB-KW"/>
</dbReference>
<dbReference type="InterPro" id="IPR012340">
    <property type="entry name" value="NA-bd_OB-fold"/>
</dbReference>
<feature type="compositionally biased region" description="Basic and acidic residues" evidence="8">
    <location>
        <begin position="1517"/>
        <end position="1545"/>
    </location>
</feature>
<feature type="region of interest" description="Disordered" evidence="8">
    <location>
        <begin position="891"/>
        <end position="910"/>
    </location>
</feature>
<dbReference type="Pfam" id="PF16205">
    <property type="entry name" value="Ribosomal_S17_N"/>
    <property type="match status" value="1"/>
</dbReference>
<keyword evidence="10" id="KW-0413">Isomerase</keyword>
<dbReference type="SUPFAM" id="SSF50249">
    <property type="entry name" value="Nucleic acid-binding proteins"/>
    <property type="match status" value="1"/>
</dbReference>
<dbReference type="GO" id="GO:0006457">
    <property type="term" value="P:protein folding"/>
    <property type="evidence" value="ECO:0007669"/>
    <property type="project" value="InterPro"/>
</dbReference>
<evidence type="ECO:0000256" key="3">
    <source>
        <dbReference type="ARBA" id="ARBA00022737"/>
    </source>
</evidence>
<dbReference type="PROSITE" id="PS50072">
    <property type="entry name" value="CSA_PPIASE_2"/>
    <property type="match status" value="1"/>
</dbReference>
<feature type="compositionally biased region" description="Acidic residues" evidence="8">
    <location>
        <begin position="1471"/>
        <end position="1482"/>
    </location>
</feature>
<dbReference type="Pfam" id="PF00366">
    <property type="entry name" value="Ribosomal_S17"/>
    <property type="match status" value="1"/>
</dbReference>
<dbReference type="PROSITE" id="PS00170">
    <property type="entry name" value="CSA_PPIASE_1"/>
    <property type="match status" value="1"/>
</dbReference>
<dbReference type="GO" id="GO:0003755">
    <property type="term" value="F:peptidyl-prolyl cis-trans isomerase activity"/>
    <property type="evidence" value="ECO:0007669"/>
    <property type="project" value="InterPro"/>
</dbReference>
<dbReference type="Gene3D" id="2.40.100.10">
    <property type="entry name" value="Cyclophilin-like"/>
    <property type="match status" value="1"/>
</dbReference>
<dbReference type="InterPro" id="IPR044666">
    <property type="entry name" value="Cyclophilin_A-like"/>
</dbReference>
<evidence type="ECO:0000313" key="10">
    <source>
        <dbReference type="EMBL" id="KAK1947681.1"/>
    </source>
</evidence>
<evidence type="ECO:0000256" key="7">
    <source>
        <dbReference type="SAM" id="Coils"/>
    </source>
</evidence>
<proteinExistence type="inferred from homology"/>
<dbReference type="CDD" id="cd00364">
    <property type="entry name" value="Ribosomal_uS17"/>
    <property type="match status" value="1"/>
</dbReference>
<reference evidence="10" key="1">
    <citation type="submission" date="2023-08" db="EMBL/GenBank/DDBJ databases">
        <title>Reference Genome Resource for the Citrus Pathogen Phytophthora citrophthora.</title>
        <authorList>
            <person name="Moller H."/>
            <person name="Coetzee B."/>
            <person name="Rose L.J."/>
            <person name="Van Niekerk J.M."/>
        </authorList>
    </citation>
    <scope>NUCLEOTIDE SEQUENCE</scope>
    <source>
        <strain evidence="10">STE-U-9442</strain>
    </source>
</reference>
<dbReference type="GO" id="GO:0003735">
    <property type="term" value="F:structural constituent of ribosome"/>
    <property type="evidence" value="ECO:0007669"/>
    <property type="project" value="InterPro"/>
</dbReference>
<dbReference type="FunFam" id="2.40.100.10:FF:000007">
    <property type="entry name" value="Peptidyl-prolyl cis-trans isomerase CWC27 homolog"/>
    <property type="match status" value="1"/>
</dbReference>
<evidence type="ECO:0000256" key="8">
    <source>
        <dbReference type="SAM" id="MobiDB-lite"/>
    </source>
</evidence>
<evidence type="ECO:0000256" key="4">
    <source>
        <dbReference type="ARBA" id="ARBA00022980"/>
    </source>
</evidence>
<name>A0AAD9GZY4_9STRA</name>
<keyword evidence="5" id="KW-0539">Nucleus</keyword>
<dbReference type="PRINTS" id="PR00973">
    <property type="entry name" value="RIBOSOMALS17"/>
</dbReference>
<protein>
    <submittedName>
        <fullName evidence="10">Peptidyl-prolyl cis-trans isomerase CYP57</fullName>
    </submittedName>
</protein>
<comment type="similarity">
    <text evidence="2">Belongs to the universal ribosomal protein uS17 family.</text>
</comment>
<evidence type="ECO:0000256" key="6">
    <source>
        <dbReference type="ARBA" id="ARBA00023274"/>
    </source>
</evidence>
<feature type="region of interest" description="Disordered" evidence="8">
    <location>
        <begin position="1496"/>
        <end position="1577"/>
    </location>
</feature>
<dbReference type="Gene3D" id="2.40.50.1000">
    <property type="match status" value="1"/>
</dbReference>
<feature type="coiled-coil region" evidence="7">
    <location>
        <begin position="473"/>
        <end position="500"/>
    </location>
</feature>
<evidence type="ECO:0000256" key="5">
    <source>
        <dbReference type="ARBA" id="ARBA00023242"/>
    </source>
</evidence>
<gene>
    <name evidence="10" type="ORF">P3T76_001691</name>
</gene>
<dbReference type="GO" id="GO:0006412">
    <property type="term" value="P:translation"/>
    <property type="evidence" value="ECO:0007669"/>
    <property type="project" value="InterPro"/>
</dbReference>
<evidence type="ECO:0000259" key="9">
    <source>
        <dbReference type="PROSITE" id="PS50072"/>
    </source>
</evidence>
<dbReference type="Proteomes" id="UP001259832">
    <property type="component" value="Unassembled WGS sequence"/>
</dbReference>
<keyword evidence="11" id="KW-1185">Reference proteome</keyword>
<dbReference type="GO" id="GO:0071013">
    <property type="term" value="C:catalytic step 2 spliceosome"/>
    <property type="evidence" value="ECO:0007669"/>
    <property type="project" value="TreeGrafter"/>
</dbReference>
<dbReference type="FunFam" id="2.40.50.1000:FF:000004">
    <property type="entry name" value="40S ribosomal proteins S11"/>
    <property type="match status" value="1"/>
</dbReference>
<dbReference type="SUPFAM" id="SSF50891">
    <property type="entry name" value="Cyclophilin-like"/>
    <property type="match status" value="1"/>
</dbReference>
<dbReference type="CDD" id="cd01925">
    <property type="entry name" value="cyclophilin_CeCYP16-like"/>
    <property type="match status" value="1"/>
</dbReference>
<feature type="region of interest" description="Disordered" evidence="8">
    <location>
        <begin position="1399"/>
        <end position="1484"/>
    </location>
</feature>
<sequence>MLFTGIIGTLGSAMLAYQNSSLRLQGFGRNDEEVNLKGPERIDTLVARILRSREFQRPNVKRDHNIARAGIADILHVHEFHYVDRIRKNCMPLAASVVGMEPVASKNDSSHQKFPDRRLPVTEKAYQKQQGVFLASKEFAGKKKGPRFYKDVGLGFKTPKSAIKGQYMDKKCPITGNISIRGRILKGVVLSTKMKRTIIVRRDYLHFVKKYKRFEKRHKNVAAHLSPAFRVKEGDIVTIGQCRPLAKTVRFNVLEVEPTSETKPINRAESFSFKSRSGRIMATRTGRLVVDPRTGKMVDEYKEDQMAVALFNPECTKPEDYQFRFIVRSDFTVPKINMHFECNAALLKDPFGNVLWPKDWMTQVLPPSGSDRWYYIIHERVEPKPQDDLQDPFYTGGSLLVLAFVPAQCEPIDIRTWLLFGITQEFQPLLRLKPLVATARKKLKVLKEKINALPVTDLVGTQQQQTETRKNLSDAMNAQSKELTDEINELERRQKRMTKLIMTEPITLAEVPRDAELPSTSVKDEVEMKTWAATFTSPRGRDLVSIALEKNDWNYVCLVQTRPQPRAFFEDDQLSNQTIDPDDLLKEINMRTVRLRRLRHGEGELMAPTAAALAADEDEVPLDPVDERFHFSSIGGVYSGAFRLGKKQGQGQEYTNVGVYDGYFSGNTRCGSGKLVYGKGTTCEGTFDRPQRRYEYSDKLRGRAYGCSLLNGDDYRDGVESGEGMHLTFPDGATYDGEMRDGVVSGLGRYVSSTGVVDEGGFMNGVLHGPACKRTFPDGSFVEGPFVEGQPHGRGRQRERHGDEYEGFFDGGARHGRGVARFEGGRSKHVGFWHEDAMDGRGDFYYRLCDNIPDSEDAGDTGEDKEKWEFWYEGAFMQNETRARHRHEDLRSYQQGESSERHLPFTTNGKSREKMPFLVTELPTQLDKLRRRKQTNGKRRTERERVYLEQRELANLTTYYALLDDFYEQWTKRKREEYDDTLLNGEDLRRVQEEREALRAFELQRAKFRKEKYNLSPRKKSLAKFERYLERVTLTEQVRLKRAEDADGTYKSSPNTEGKVLLHTSFGDLDVELWPQQAPKACRNFVQLCLEGYYDQTIFHRIIAGFMVQGGDPTGTGNGGESIYGGAFIDEFHSRLKFNHRGLLAMANENKPNSNHSQFFFTLDACDFLNKKHTIFGKVTGNTIFNLLSVGDLETDAQDRPANPPKLLSVEVLWNPFEDIVPRAVKRNDAPEEDGTKKKKRKATKDLKLLSFGDEEEAFQDEIGGGTKKSKKKKAKTMISSHDLLDDRKLKSEVDTEVLQRVTKTKSEAASEEKKERSRADLKAAVAAASKSIQVAAETSNTESSTVKDEAFATASSSKKKDREEYAKLREELRRSKKAVPLLMGEEAKKLEKDRAFQDMLTPLQQQRQKYLQRKKASNRTSREQDTLSKLKKFQSTLFDVNTKKNPTEGANSDGDADKKESAESYHGQVLEEDEDKDDTNDDNSWMTAKLKFKKHIDDQFRAGNEPSTDDYLTIDSRNEKSHGSREATSRSGDSRRDRSRDRSRQSRRGHERRDRSSPSLLSLLLFRTRDTNERDK</sequence>